<dbReference type="Proteomes" id="UP000315017">
    <property type="component" value="Chromosome"/>
</dbReference>
<evidence type="ECO:0000256" key="4">
    <source>
        <dbReference type="SAM" id="MobiDB-lite"/>
    </source>
</evidence>
<dbReference type="InterPro" id="IPR001680">
    <property type="entry name" value="WD40_rpt"/>
</dbReference>
<accession>A0A517Y4J4</accession>
<feature type="repeat" description="WD" evidence="3">
    <location>
        <begin position="307"/>
        <end position="338"/>
    </location>
</feature>
<dbReference type="InterPro" id="IPR006311">
    <property type="entry name" value="TAT_signal"/>
</dbReference>
<keyword evidence="1 3" id="KW-0853">WD repeat</keyword>
<dbReference type="Pfam" id="PF00400">
    <property type="entry name" value="WD40"/>
    <property type="match status" value="4"/>
</dbReference>
<dbReference type="PROSITE" id="PS50294">
    <property type="entry name" value="WD_REPEATS_REGION"/>
    <property type="match status" value="2"/>
</dbReference>
<dbReference type="InterPro" id="IPR036322">
    <property type="entry name" value="WD40_repeat_dom_sf"/>
</dbReference>
<keyword evidence="7" id="KW-1185">Reference proteome</keyword>
<dbReference type="InterPro" id="IPR020472">
    <property type="entry name" value="WD40_PAC1"/>
</dbReference>
<dbReference type="PANTHER" id="PTHR19879:SF9">
    <property type="entry name" value="TRANSCRIPTION INITIATION FACTOR TFIID SUBUNIT 5"/>
    <property type="match status" value="1"/>
</dbReference>
<keyword evidence="2" id="KW-0677">Repeat</keyword>
<name>A0A517Y4J4_9BACT</name>
<sequence precursor="true">MPSIHRRRFLLAAAATLSSPWLLPLSSAQAQAPGITDISARLDWPARVVQLKADPDELTPPVITALEIHREGQVIATAGDDHIVRIYSLNDGSQVQRLEAHADWVRTIDYSLDGSLLASAGNDRRVLLWPTTADPKPRQFVVHEQAIASVKFSDDATKLAVVGFEQAVRLYRVSDGELLWQAAGPCNDLRTVVFAPDQKSVAVAGRCGSIRLLSVADGRVIRDFVAHKQRVRALEFSPDGSFLASVGEDRTIHIQPLSDGAVGKNLPQRPVKVLSATFYAPGKLAVGGSDNLVRLWDVIKHEEVGLLTGHTGSVAALGAKGTMLASAGYDTTLRLWTITENIAGAPAAAGTPRVGTAPSLPSFGLPPVNTR</sequence>
<feature type="region of interest" description="Disordered" evidence="4">
    <location>
        <begin position="347"/>
        <end position="371"/>
    </location>
</feature>
<protein>
    <submittedName>
        <fullName evidence="6">WD domain, G-beta repeat</fullName>
    </submittedName>
</protein>
<evidence type="ECO:0000256" key="5">
    <source>
        <dbReference type="SAM" id="SignalP"/>
    </source>
</evidence>
<dbReference type="PRINTS" id="PR00320">
    <property type="entry name" value="GPROTEINBRPT"/>
</dbReference>
<dbReference type="PROSITE" id="PS51318">
    <property type="entry name" value="TAT"/>
    <property type="match status" value="1"/>
</dbReference>
<dbReference type="SMART" id="SM00320">
    <property type="entry name" value="WD40"/>
    <property type="match status" value="7"/>
</dbReference>
<evidence type="ECO:0000313" key="6">
    <source>
        <dbReference type="EMBL" id="QDU25164.1"/>
    </source>
</evidence>
<feature type="chain" id="PRO_5021998749" evidence="5">
    <location>
        <begin position="31"/>
        <end position="371"/>
    </location>
</feature>
<gene>
    <name evidence="6" type="ORF">ETAA8_02260</name>
</gene>
<evidence type="ECO:0000256" key="3">
    <source>
        <dbReference type="PROSITE-ProRule" id="PRU00221"/>
    </source>
</evidence>
<dbReference type="PROSITE" id="PS50082">
    <property type="entry name" value="WD_REPEATS_2"/>
    <property type="match status" value="3"/>
</dbReference>
<evidence type="ECO:0000313" key="7">
    <source>
        <dbReference type="Proteomes" id="UP000315017"/>
    </source>
</evidence>
<feature type="repeat" description="WD" evidence="3">
    <location>
        <begin position="224"/>
        <end position="254"/>
    </location>
</feature>
<proteinExistence type="predicted"/>
<evidence type="ECO:0000256" key="1">
    <source>
        <dbReference type="ARBA" id="ARBA00022574"/>
    </source>
</evidence>
<dbReference type="SUPFAM" id="SSF50978">
    <property type="entry name" value="WD40 repeat-like"/>
    <property type="match status" value="1"/>
</dbReference>
<reference evidence="6 7" key="1">
    <citation type="submission" date="2019-02" db="EMBL/GenBank/DDBJ databases">
        <title>Deep-cultivation of Planctomycetes and their phenomic and genomic characterization uncovers novel biology.</title>
        <authorList>
            <person name="Wiegand S."/>
            <person name="Jogler M."/>
            <person name="Boedeker C."/>
            <person name="Pinto D."/>
            <person name="Vollmers J."/>
            <person name="Rivas-Marin E."/>
            <person name="Kohn T."/>
            <person name="Peeters S.H."/>
            <person name="Heuer A."/>
            <person name="Rast P."/>
            <person name="Oberbeckmann S."/>
            <person name="Bunk B."/>
            <person name="Jeske O."/>
            <person name="Meyerdierks A."/>
            <person name="Storesund J.E."/>
            <person name="Kallscheuer N."/>
            <person name="Luecker S."/>
            <person name="Lage O.M."/>
            <person name="Pohl T."/>
            <person name="Merkel B.J."/>
            <person name="Hornburger P."/>
            <person name="Mueller R.-W."/>
            <person name="Bruemmer F."/>
            <person name="Labrenz M."/>
            <person name="Spormann A.M."/>
            <person name="Op den Camp H."/>
            <person name="Overmann J."/>
            <person name="Amann R."/>
            <person name="Jetten M.S.M."/>
            <person name="Mascher T."/>
            <person name="Medema M.H."/>
            <person name="Devos D.P."/>
            <person name="Kaster A.-K."/>
            <person name="Ovreas L."/>
            <person name="Rohde M."/>
            <person name="Galperin M.Y."/>
            <person name="Jogler C."/>
        </authorList>
    </citation>
    <scope>NUCLEOTIDE SEQUENCE [LARGE SCALE GENOMIC DNA]</scope>
    <source>
        <strain evidence="6 7">ETA_A8</strain>
    </source>
</reference>
<feature type="repeat" description="WD" evidence="3">
    <location>
        <begin position="98"/>
        <end position="129"/>
    </location>
</feature>
<organism evidence="6 7">
    <name type="scientific">Anatilimnocola aggregata</name>
    <dbReference type="NCBI Taxonomy" id="2528021"/>
    <lineage>
        <taxon>Bacteria</taxon>
        <taxon>Pseudomonadati</taxon>
        <taxon>Planctomycetota</taxon>
        <taxon>Planctomycetia</taxon>
        <taxon>Pirellulales</taxon>
        <taxon>Pirellulaceae</taxon>
        <taxon>Anatilimnocola</taxon>
    </lineage>
</organism>
<dbReference type="AlphaFoldDB" id="A0A517Y4J4"/>
<feature type="signal peptide" evidence="5">
    <location>
        <begin position="1"/>
        <end position="30"/>
    </location>
</feature>
<dbReference type="OrthoDB" id="230341at2"/>
<dbReference type="InterPro" id="IPR015943">
    <property type="entry name" value="WD40/YVTN_repeat-like_dom_sf"/>
</dbReference>
<dbReference type="EMBL" id="CP036274">
    <property type="protein sequence ID" value="QDU25164.1"/>
    <property type="molecule type" value="Genomic_DNA"/>
</dbReference>
<keyword evidence="5" id="KW-0732">Signal</keyword>
<evidence type="ECO:0000256" key="2">
    <source>
        <dbReference type="ARBA" id="ARBA00022737"/>
    </source>
</evidence>
<dbReference type="KEGG" id="aagg:ETAA8_02260"/>
<dbReference type="PANTHER" id="PTHR19879">
    <property type="entry name" value="TRANSCRIPTION INITIATION FACTOR TFIID"/>
    <property type="match status" value="1"/>
</dbReference>
<dbReference type="CDD" id="cd00200">
    <property type="entry name" value="WD40"/>
    <property type="match status" value="1"/>
</dbReference>
<dbReference type="Gene3D" id="2.130.10.10">
    <property type="entry name" value="YVTN repeat-like/Quinoprotein amine dehydrogenase"/>
    <property type="match status" value="3"/>
</dbReference>
<dbReference type="RefSeq" id="WP_145083640.1">
    <property type="nucleotide sequence ID" value="NZ_CP036274.1"/>
</dbReference>